<protein>
    <submittedName>
        <fullName evidence="18">LexA repressor</fullName>
        <ecNumber evidence="18">3.4.21.88</ecNumber>
    </submittedName>
</protein>
<evidence type="ECO:0000256" key="13">
    <source>
        <dbReference type="ARBA" id="ARBA00023204"/>
    </source>
</evidence>
<dbReference type="GO" id="GO:0004252">
    <property type="term" value="F:serine-type endopeptidase activity"/>
    <property type="evidence" value="ECO:0007669"/>
    <property type="project" value="UniProtKB-EC"/>
</dbReference>
<keyword evidence="11" id="KW-0238">DNA-binding</keyword>
<dbReference type="GO" id="GO:0003677">
    <property type="term" value="F:DNA binding"/>
    <property type="evidence" value="ECO:0007669"/>
    <property type="project" value="UniProtKB-KW"/>
</dbReference>
<dbReference type="Gene3D" id="3.40.50.300">
    <property type="entry name" value="P-loop containing nucleotide triphosphate hydrolases"/>
    <property type="match status" value="1"/>
</dbReference>
<evidence type="ECO:0000256" key="16">
    <source>
        <dbReference type="RuleBase" id="RU003991"/>
    </source>
</evidence>
<dbReference type="AlphaFoldDB" id="A0A1V4IAC9"/>
<evidence type="ECO:0000256" key="14">
    <source>
        <dbReference type="ARBA" id="ARBA00023236"/>
    </source>
</evidence>
<feature type="binding site" evidence="15">
    <location>
        <begin position="23"/>
        <end position="30"/>
    </location>
    <ligand>
        <name>ATP</name>
        <dbReference type="ChEBI" id="CHEBI:30616"/>
    </ligand>
</feature>
<evidence type="ECO:0000256" key="6">
    <source>
        <dbReference type="ARBA" id="ARBA00022801"/>
    </source>
</evidence>
<keyword evidence="12" id="KW-0804">Transcription</keyword>
<evidence type="ECO:0000256" key="7">
    <source>
        <dbReference type="ARBA" id="ARBA00022806"/>
    </source>
</evidence>
<dbReference type="GO" id="GO:0006260">
    <property type="term" value="P:DNA replication"/>
    <property type="evidence" value="ECO:0007669"/>
    <property type="project" value="UniProtKB-KW"/>
</dbReference>
<keyword evidence="13" id="KW-0234">DNA repair</keyword>
<evidence type="ECO:0000256" key="8">
    <source>
        <dbReference type="ARBA" id="ARBA00022813"/>
    </source>
</evidence>
<dbReference type="InterPro" id="IPR027417">
    <property type="entry name" value="P-loop_NTPase"/>
</dbReference>
<evidence type="ECO:0000256" key="2">
    <source>
        <dbReference type="ARBA" id="ARBA00022491"/>
    </source>
</evidence>
<keyword evidence="3" id="KW-0235">DNA replication</keyword>
<dbReference type="SUPFAM" id="SSF51306">
    <property type="entry name" value="LexA/Signal peptidase"/>
    <property type="match status" value="1"/>
</dbReference>
<keyword evidence="6 15" id="KW-0378">Hydrolase</keyword>
<dbReference type="NCBIfam" id="TIGR00498">
    <property type="entry name" value="lexA"/>
    <property type="match status" value="1"/>
</dbReference>
<evidence type="ECO:0000259" key="17">
    <source>
        <dbReference type="PROSITE" id="PS51198"/>
    </source>
</evidence>
<feature type="domain" description="UvrD-like helicase ATP-binding" evidence="17">
    <location>
        <begin position="2"/>
        <end position="315"/>
    </location>
</feature>
<dbReference type="InterPro" id="IPR006200">
    <property type="entry name" value="LexA"/>
</dbReference>
<keyword evidence="4 15" id="KW-0547">Nucleotide-binding</keyword>
<dbReference type="Gene3D" id="2.10.109.10">
    <property type="entry name" value="Umud Fragment, subunit A"/>
    <property type="match status" value="1"/>
</dbReference>
<dbReference type="RefSeq" id="WP_079442135.1">
    <property type="nucleotide sequence ID" value="NZ_MZGT01000107.1"/>
</dbReference>
<keyword evidence="7 15" id="KW-0347">Helicase</keyword>
<gene>
    <name evidence="18" type="primary">lexA_2</name>
    <name evidence="18" type="ORF">CLCHR_45270</name>
</gene>
<dbReference type="CDD" id="cd06529">
    <property type="entry name" value="S24_LexA-like"/>
    <property type="match status" value="1"/>
</dbReference>
<evidence type="ECO:0000256" key="12">
    <source>
        <dbReference type="ARBA" id="ARBA00023163"/>
    </source>
</evidence>
<evidence type="ECO:0000256" key="15">
    <source>
        <dbReference type="PROSITE-ProRule" id="PRU00560"/>
    </source>
</evidence>
<evidence type="ECO:0000256" key="3">
    <source>
        <dbReference type="ARBA" id="ARBA00022705"/>
    </source>
</evidence>
<keyword evidence="8 16" id="KW-0068">Autocatalytic cleavage</keyword>
<proteinExistence type="inferred from homology"/>
<evidence type="ECO:0000313" key="19">
    <source>
        <dbReference type="Proteomes" id="UP000191056"/>
    </source>
</evidence>
<dbReference type="Pfam" id="PF00717">
    <property type="entry name" value="Peptidase_S24"/>
    <property type="match status" value="1"/>
</dbReference>
<dbReference type="Pfam" id="PF00580">
    <property type="entry name" value="UvrD-helicase"/>
    <property type="match status" value="1"/>
</dbReference>
<dbReference type="GO" id="GO:0009432">
    <property type="term" value="P:SOS response"/>
    <property type="evidence" value="ECO:0007669"/>
    <property type="project" value="UniProtKB-KW"/>
</dbReference>
<dbReference type="InterPro" id="IPR036286">
    <property type="entry name" value="LexA/Signal_pep-like_sf"/>
</dbReference>
<dbReference type="Gene3D" id="1.10.10.160">
    <property type="match status" value="1"/>
</dbReference>
<dbReference type="PANTHER" id="PTHR33516">
    <property type="entry name" value="LEXA REPRESSOR"/>
    <property type="match status" value="1"/>
</dbReference>
<keyword evidence="19" id="KW-1185">Reference proteome</keyword>
<dbReference type="SUPFAM" id="SSF52540">
    <property type="entry name" value="P-loop containing nucleoside triphosphate hydrolases"/>
    <property type="match status" value="1"/>
</dbReference>
<dbReference type="InterPro" id="IPR014016">
    <property type="entry name" value="UvrD-like_ATP-bd"/>
</dbReference>
<evidence type="ECO:0000256" key="10">
    <source>
        <dbReference type="ARBA" id="ARBA00023015"/>
    </source>
</evidence>
<dbReference type="InterPro" id="IPR006197">
    <property type="entry name" value="Peptidase_S24_LexA"/>
</dbReference>
<evidence type="ECO:0000256" key="1">
    <source>
        <dbReference type="ARBA" id="ARBA00007484"/>
    </source>
</evidence>
<dbReference type="InterPro" id="IPR050077">
    <property type="entry name" value="LexA_repressor"/>
</dbReference>
<evidence type="ECO:0000313" key="18">
    <source>
        <dbReference type="EMBL" id="OPJ56595.1"/>
    </source>
</evidence>
<dbReference type="EMBL" id="MZGT01000107">
    <property type="protein sequence ID" value="OPJ56595.1"/>
    <property type="molecule type" value="Genomic_DNA"/>
</dbReference>
<evidence type="ECO:0000256" key="11">
    <source>
        <dbReference type="ARBA" id="ARBA00023125"/>
    </source>
</evidence>
<name>A0A1V4IAC9_9CLOT</name>
<keyword evidence="5" id="KW-0227">DNA damage</keyword>
<comment type="similarity">
    <text evidence="1 16">Belongs to the peptidase S24 family.</text>
</comment>
<dbReference type="Proteomes" id="UP000191056">
    <property type="component" value="Unassembled WGS sequence"/>
</dbReference>
<dbReference type="PRINTS" id="PR00726">
    <property type="entry name" value="LEXASERPTASE"/>
</dbReference>
<keyword evidence="10" id="KW-0805">Transcription regulation</keyword>
<sequence length="518" mass="60060">MYFNKEQKKIINSKPNGHMLIKGEKGTGKTTTFINKIPSLLNHYCISKDDKILVATRDEEASTYVSFIYDNIETEKYHQSSFFDRDNSDKLEISNITSLIYYYFNQYKNNNKKNDKIASSEECYNQIKDAIKTILNKYENKKPSILNLDFAQFIQEEIRWIKSCNYINIDEYQAANRFSRTNDNLTISAPKVLRKNSKQRQTIFDILIEYNNNLKKINKIDFEDVAILALKEASTTLKRKFTHIFIDDCQMLTKVEIEFLKALYNEKTYSSITFLFENSASKNSKTWLTSGKSFASLGYDMKGKSITLKTKHSETLNECRKDNEVNEKKVIECSITQNVNSIKDTLINQPLKLDTVRYIDLKRNVHHSFIKDSGTVNEIYVEHDGIEERVEDVIEIPVFSEIAAGNPILMNEYIEDNYYLPKDWVRSTKDVFMLKVKGDSMINKNIYDGDYVVISKQGMPSINDIVAVDIEGEATLKTYKKINRQIVLMPENEIYEPIFITDQQFSFLGVAIGLVKNS</sequence>
<dbReference type="GO" id="GO:0004386">
    <property type="term" value="F:helicase activity"/>
    <property type="evidence" value="ECO:0007669"/>
    <property type="project" value="UniProtKB-UniRule"/>
</dbReference>
<dbReference type="GO" id="GO:0045892">
    <property type="term" value="P:negative regulation of DNA-templated transcription"/>
    <property type="evidence" value="ECO:0007669"/>
    <property type="project" value="InterPro"/>
</dbReference>
<keyword evidence="2" id="KW-0678">Repressor</keyword>
<reference evidence="18 19" key="1">
    <citation type="submission" date="2017-03" db="EMBL/GenBank/DDBJ databases">
        <title>Genome sequence of Clostridium chromiireducens DSM 23318.</title>
        <authorList>
            <person name="Poehlein A."/>
            <person name="Daniel R."/>
        </authorList>
    </citation>
    <scope>NUCLEOTIDE SEQUENCE [LARGE SCALE GENOMIC DNA]</scope>
    <source>
        <strain evidence="18 19">DSM 23318</strain>
    </source>
</reference>
<dbReference type="EC" id="3.4.21.88" evidence="18"/>
<dbReference type="PANTHER" id="PTHR33516:SF2">
    <property type="entry name" value="LEXA REPRESSOR-RELATED"/>
    <property type="match status" value="1"/>
</dbReference>
<keyword evidence="9 15" id="KW-0067">ATP-binding</keyword>
<organism evidence="18 19">
    <name type="scientific">Clostridium chromiireducens</name>
    <dbReference type="NCBI Taxonomy" id="225345"/>
    <lineage>
        <taxon>Bacteria</taxon>
        <taxon>Bacillati</taxon>
        <taxon>Bacillota</taxon>
        <taxon>Clostridia</taxon>
        <taxon>Eubacteriales</taxon>
        <taxon>Clostridiaceae</taxon>
        <taxon>Clostridium</taxon>
    </lineage>
</organism>
<comment type="caution">
    <text evidence="18">The sequence shown here is derived from an EMBL/GenBank/DDBJ whole genome shotgun (WGS) entry which is preliminary data.</text>
</comment>
<dbReference type="PROSITE" id="PS51198">
    <property type="entry name" value="UVRD_HELICASE_ATP_BIND"/>
    <property type="match status" value="1"/>
</dbReference>
<dbReference type="GO" id="GO:0005524">
    <property type="term" value="F:ATP binding"/>
    <property type="evidence" value="ECO:0007669"/>
    <property type="project" value="UniProtKB-UniRule"/>
</dbReference>
<dbReference type="InterPro" id="IPR039418">
    <property type="entry name" value="LexA-like"/>
</dbReference>
<evidence type="ECO:0000256" key="4">
    <source>
        <dbReference type="ARBA" id="ARBA00022741"/>
    </source>
</evidence>
<dbReference type="InterPro" id="IPR015927">
    <property type="entry name" value="Peptidase_S24_S26A/B/C"/>
</dbReference>
<dbReference type="GO" id="GO:0006281">
    <property type="term" value="P:DNA repair"/>
    <property type="evidence" value="ECO:0007669"/>
    <property type="project" value="UniProtKB-KW"/>
</dbReference>
<keyword evidence="14" id="KW-0742">SOS response</keyword>
<accession>A0A1V4IAC9</accession>
<dbReference type="InterPro" id="IPR013986">
    <property type="entry name" value="DExx_box_DNA_helicase_dom_sf"/>
</dbReference>
<dbReference type="STRING" id="225345.CLCHR_45270"/>
<evidence type="ECO:0000256" key="5">
    <source>
        <dbReference type="ARBA" id="ARBA00022763"/>
    </source>
</evidence>
<evidence type="ECO:0000256" key="9">
    <source>
        <dbReference type="ARBA" id="ARBA00022840"/>
    </source>
</evidence>
<dbReference type="OrthoDB" id="9787585at2"/>